<dbReference type="AlphaFoldDB" id="A0A4U8UCL0"/>
<reference evidence="2 3" key="1">
    <citation type="journal article" date="2014" name="Genome Announc.">
        <title>Draft genome sequences of eight enterohepatic helicobacter species isolated from both laboratory and wild rodents.</title>
        <authorList>
            <person name="Sheh A."/>
            <person name="Shen Z."/>
            <person name="Fox J.G."/>
        </authorList>
    </citation>
    <scope>NUCLEOTIDE SEQUENCE [LARGE SCALE GENOMIC DNA]</scope>
    <source>
        <strain evidence="2 3">MIT-03-7007</strain>
    </source>
</reference>
<proteinExistence type="predicted"/>
<dbReference type="RefSeq" id="WP_034554556.1">
    <property type="nucleotide sequence ID" value="NZ_JRPC02000032.1"/>
</dbReference>
<feature type="transmembrane region" description="Helical" evidence="1">
    <location>
        <begin position="12"/>
        <end position="30"/>
    </location>
</feature>
<keyword evidence="1" id="KW-1133">Transmembrane helix</keyword>
<sequence length="109" mass="12402">MFDMLNLLIQNGIPTALVMYIAGIITGYWIKARIFPKIDKINVNCFANNHPVFNVNLLLNGTEVKKVLCPFLQNGRCKLEDRVCIYHTPFITHKTSPVIMPKTNTKTIP</sequence>
<dbReference type="Proteomes" id="UP000029920">
    <property type="component" value="Unassembled WGS sequence"/>
</dbReference>
<keyword evidence="3" id="KW-1185">Reference proteome</keyword>
<gene>
    <name evidence="2" type="ORF">LS72_009565</name>
</gene>
<name>A0A4U8UCL0_9HELI</name>
<accession>A0A4U8UCL0</accession>
<dbReference type="EMBL" id="JRPC02000032">
    <property type="protein sequence ID" value="TLE13749.1"/>
    <property type="molecule type" value="Genomic_DNA"/>
</dbReference>
<evidence type="ECO:0000256" key="1">
    <source>
        <dbReference type="SAM" id="Phobius"/>
    </source>
</evidence>
<organism evidence="2 3">
    <name type="scientific">Helicobacter apodemus</name>
    <dbReference type="NCBI Taxonomy" id="135569"/>
    <lineage>
        <taxon>Bacteria</taxon>
        <taxon>Pseudomonadati</taxon>
        <taxon>Campylobacterota</taxon>
        <taxon>Epsilonproteobacteria</taxon>
        <taxon>Campylobacterales</taxon>
        <taxon>Helicobacteraceae</taxon>
        <taxon>Helicobacter</taxon>
    </lineage>
</organism>
<keyword evidence="1" id="KW-0472">Membrane</keyword>
<evidence type="ECO:0000313" key="2">
    <source>
        <dbReference type="EMBL" id="TLE13749.1"/>
    </source>
</evidence>
<protein>
    <submittedName>
        <fullName evidence="2">Uncharacterized protein</fullName>
    </submittedName>
</protein>
<keyword evidence="1" id="KW-0812">Transmembrane</keyword>
<evidence type="ECO:0000313" key="3">
    <source>
        <dbReference type="Proteomes" id="UP000029920"/>
    </source>
</evidence>
<comment type="caution">
    <text evidence="2">The sequence shown here is derived from an EMBL/GenBank/DDBJ whole genome shotgun (WGS) entry which is preliminary data.</text>
</comment>